<dbReference type="AlphaFoldDB" id="A0A7I7LKW8"/>
<dbReference type="GO" id="GO:0016743">
    <property type="term" value="F:carboxyl- or carbamoyltransferase activity"/>
    <property type="evidence" value="ECO:0007669"/>
    <property type="project" value="TreeGrafter"/>
</dbReference>
<dbReference type="InterPro" id="IPR001792">
    <property type="entry name" value="Acylphosphatase-like_dom"/>
</dbReference>
<dbReference type="Gene3D" id="3.90.870.50">
    <property type="match status" value="1"/>
</dbReference>
<dbReference type="EMBL" id="AP022572">
    <property type="protein sequence ID" value="BBX60003.1"/>
    <property type="molecule type" value="Genomic_DNA"/>
</dbReference>
<sequence>MRADAPPLARISSVSATELALQAGAAGFRIVASQGATGATTPIPPDIAVCDDCLRELFDPRDRRFRHPFVTCTNCGPRLTVIRTLPYDRPGTTMSAFPMCERCAA</sequence>
<keyword evidence="4" id="KW-1185">Reference proteome</keyword>
<dbReference type="GO" id="GO:0051604">
    <property type="term" value="P:protein maturation"/>
    <property type="evidence" value="ECO:0007669"/>
    <property type="project" value="TreeGrafter"/>
</dbReference>
<reference evidence="3 4" key="1">
    <citation type="journal article" date="2019" name="Emerg. Microbes Infect.">
        <title>Comprehensive subspecies identification of 175 nontuberculous mycobacteria species based on 7547 genomic profiles.</title>
        <authorList>
            <person name="Matsumoto Y."/>
            <person name="Kinjo T."/>
            <person name="Motooka D."/>
            <person name="Nabeya D."/>
            <person name="Jung N."/>
            <person name="Uechi K."/>
            <person name="Horii T."/>
            <person name="Iida T."/>
            <person name="Fujita J."/>
            <person name="Nakamura S."/>
        </authorList>
    </citation>
    <scope>NUCLEOTIDE SEQUENCE [LARGE SCALE GENOMIC DNA]</scope>
    <source>
        <strain evidence="3 4">JCM 12657</strain>
    </source>
</reference>
<accession>A0A7I7LKW8</accession>
<name>A0A7I7LKW8_9MYCO</name>
<dbReference type="InterPro" id="IPR011125">
    <property type="entry name" value="Znf_HypF"/>
</dbReference>
<evidence type="ECO:0000313" key="4">
    <source>
        <dbReference type="Proteomes" id="UP000467164"/>
    </source>
</evidence>
<evidence type="ECO:0000256" key="1">
    <source>
        <dbReference type="PROSITE-ProRule" id="PRU00520"/>
    </source>
</evidence>
<dbReference type="PANTHER" id="PTHR42959:SF1">
    <property type="entry name" value="CARBAMOYLTRANSFERASE HYPF"/>
    <property type="match status" value="1"/>
</dbReference>
<feature type="domain" description="Acylphosphatase-like" evidence="2">
    <location>
        <begin position="1"/>
        <end position="32"/>
    </location>
</feature>
<dbReference type="PANTHER" id="PTHR42959">
    <property type="entry name" value="CARBAMOYLTRANSFERASE"/>
    <property type="match status" value="1"/>
</dbReference>
<evidence type="ECO:0000313" key="3">
    <source>
        <dbReference type="EMBL" id="BBX60003.1"/>
    </source>
</evidence>
<gene>
    <name evidence="3" type="ORF">MSHO_53480</name>
</gene>
<dbReference type="KEGG" id="msho:MSHO_53480"/>
<comment type="caution">
    <text evidence="1">Lacks conserved residue(s) required for the propagation of feature annotation.</text>
</comment>
<dbReference type="PROSITE" id="PS51160">
    <property type="entry name" value="ACYLPHOSPHATASE_3"/>
    <property type="match status" value="1"/>
</dbReference>
<organism evidence="3 4">
    <name type="scientific">Mycobacterium shottsii</name>
    <dbReference type="NCBI Taxonomy" id="133549"/>
    <lineage>
        <taxon>Bacteria</taxon>
        <taxon>Bacillati</taxon>
        <taxon>Actinomycetota</taxon>
        <taxon>Actinomycetes</taxon>
        <taxon>Mycobacteriales</taxon>
        <taxon>Mycobacteriaceae</taxon>
        <taxon>Mycobacterium</taxon>
        <taxon>Mycobacterium ulcerans group</taxon>
    </lineage>
</organism>
<protein>
    <recommendedName>
        <fullName evidence="2">Acylphosphatase-like domain-containing protein</fullName>
    </recommendedName>
</protein>
<proteinExistence type="predicted"/>
<dbReference type="Pfam" id="PF07503">
    <property type="entry name" value="zf-HYPF"/>
    <property type="match status" value="1"/>
</dbReference>
<evidence type="ECO:0000259" key="2">
    <source>
        <dbReference type="PROSITE" id="PS51160"/>
    </source>
</evidence>
<dbReference type="InterPro" id="IPR051060">
    <property type="entry name" value="Carbamoyltrans_HypF-like"/>
</dbReference>
<dbReference type="GO" id="GO:0008270">
    <property type="term" value="F:zinc ion binding"/>
    <property type="evidence" value="ECO:0007669"/>
    <property type="project" value="InterPro"/>
</dbReference>
<dbReference type="Proteomes" id="UP000467164">
    <property type="component" value="Chromosome"/>
</dbReference>